<feature type="region of interest" description="Disordered" evidence="1">
    <location>
        <begin position="58"/>
        <end position="129"/>
    </location>
</feature>
<name>A0A3L6ZHY2_9MICO</name>
<proteinExistence type="predicted"/>
<feature type="compositionally biased region" description="Pro residues" evidence="1">
    <location>
        <begin position="66"/>
        <end position="129"/>
    </location>
</feature>
<dbReference type="EMBL" id="RCUW01000020">
    <property type="protein sequence ID" value="RLP67608.1"/>
    <property type="molecule type" value="Genomic_DNA"/>
</dbReference>
<dbReference type="AlphaFoldDB" id="A0A3L6ZHY2"/>
<comment type="caution">
    <text evidence="2">The sequence shown here is derived from an EMBL/GenBank/DDBJ whole genome shotgun (WGS) entry which is preliminary data.</text>
</comment>
<accession>A0A3L6ZHY2</accession>
<sequence length="163" mass="15664">MVGWVGGTDRSGGGGADCPSLAAPAWPSAVRPIASPSFGPASAAPLAIFAPATAAIPTGPAAAAPAPAPAPAPPPAAPPPALLPAAPAPPPPPGEGLGPPPGGGGGFPPPPSFLPPSPPSRIFCGPPPSGFPGRGVGRFMACLDSCSADMTWYMSKPTKEMNL</sequence>
<evidence type="ECO:0000313" key="2">
    <source>
        <dbReference type="EMBL" id="RLP67608.1"/>
    </source>
</evidence>
<dbReference type="Proteomes" id="UP000275395">
    <property type="component" value="Unassembled WGS sequence"/>
</dbReference>
<gene>
    <name evidence="2" type="ORF">D9V30_13560</name>
</gene>
<organism evidence="2 3">
    <name type="scientific">Mycetocola reblochoni</name>
    <dbReference type="NCBI Taxonomy" id="331618"/>
    <lineage>
        <taxon>Bacteria</taxon>
        <taxon>Bacillati</taxon>
        <taxon>Actinomycetota</taxon>
        <taxon>Actinomycetes</taxon>
        <taxon>Micrococcales</taxon>
        <taxon>Microbacteriaceae</taxon>
        <taxon>Mycetocola</taxon>
    </lineage>
</organism>
<reference evidence="2 3" key="1">
    <citation type="submission" date="2018-10" db="EMBL/GenBank/DDBJ databases">
        <authorList>
            <person name="Li J."/>
        </authorList>
    </citation>
    <scope>NUCLEOTIDE SEQUENCE [LARGE SCALE GENOMIC DNA]</scope>
    <source>
        <strain evidence="2 3">JCM 30549</strain>
    </source>
</reference>
<evidence type="ECO:0000313" key="3">
    <source>
        <dbReference type="Proteomes" id="UP000275395"/>
    </source>
</evidence>
<protein>
    <submittedName>
        <fullName evidence="2">Uncharacterized protein</fullName>
    </submittedName>
</protein>
<evidence type="ECO:0000256" key="1">
    <source>
        <dbReference type="SAM" id="MobiDB-lite"/>
    </source>
</evidence>